<dbReference type="EMBL" id="KZ679682">
    <property type="protein sequence ID" value="PTB53360.1"/>
    <property type="molecule type" value="Genomic_DNA"/>
</dbReference>
<proteinExistence type="predicted"/>
<name>A0A2T4A8F8_TRIHA</name>
<evidence type="ECO:0000313" key="1">
    <source>
        <dbReference type="EMBL" id="PTB53360.1"/>
    </source>
</evidence>
<reference evidence="1 2" key="1">
    <citation type="submission" date="2016-07" db="EMBL/GenBank/DDBJ databases">
        <title>Multiple horizontal gene transfer events from other fungi enriched the ability of initially mycotrophic Trichoderma (Ascomycota) to feed on dead plant biomass.</title>
        <authorList>
            <consortium name="DOE Joint Genome Institute"/>
            <person name="Aerts A."/>
            <person name="Atanasova L."/>
            <person name="Chenthamara K."/>
            <person name="Zhang J."/>
            <person name="Grujic M."/>
            <person name="Henrissat B."/>
            <person name="Kuo A."/>
            <person name="Salamov A."/>
            <person name="Lipzen A."/>
            <person name="Labutti K."/>
            <person name="Barry K."/>
            <person name="Miao Y."/>
            <person name="Rahimi M.J."/>
            <person name="Shen Q."/>
            <person name="Grigoriev I.V."/>
            <person name="Kubicek C.P."/>
            <person name="Druzhinina I.S."/>
        </authorList>
    </citation>
    <scope>NUCLEOTIDE SEQUENCE [LARGE SCALE GENOMIC DNA]</scope>
    <source>
        <strain evidence="1 2">CBS 226.95</strain>
    </source>
</reference>
<dbReference type="RefSeq" id="XP_024773037.1">
    <property type="nucleotide sequence ID" value="XM_024915355.1"/>
</dbReference>
<organism evidence="1 2">
    <name type="scientific">Trichoderma harzianum CBS 226.95</name>
    <dbReference type="NCBI Taxonomy" id="983964"/>
    <lineage>
        <taxon>Eukaryota</taxon>
        <taxon>Fungi</taxon>
        <taxon>Dikarya</taxon>
        <taxon>Ascomycota</taxon>
        <taxon>Pezizomycotina</taxon>
        <taxon>Sordariomycetes</taxon>
        <taxon>Hypocreomycetidae</taxon>
        <taxon>Hypocreales</taxon>
        <taxon>Hypocreaceae</taxon>
        <taxon>Trichoderma</taxon>
    </lineage>
</organism>
<evidence type="ECO:0000313" key="2">
    <source>
        <dbReference type="Proteomes" id="UP000241690"/>
    </source>
</evidence>
<protein>
    <submittedName>
        <fullName evidence="1">Uncharacterized protein</fullName>
    </submittedName>
</protein>
<keyword evidence="2" id="KW-1185">Reference proteome</keyword>
<dbReference type="Proteomes" id="UP000241690">
    <property type="component" value="Unassembled WGS sequence"/>
</dbReference>
<sequence length="109" mass="12065">MAPLPPPERRAAIAEPYTPPLSLDGAGYFSLVLLVGGISSPAARLWKCCHTIRKHSYDVLEQTSYTAGRTTPVLLLSLFCRFYRQGPGFCIHGAVMAAITERDRRDWGE</sequence>
<gene>
    <name evidence="1" type="ORF">M431DRAFT_461198</name>
</gene>
<dbReference type="GeneID" id="36623923"/>
<accession>A0A2T4A8F8</accession>
<dbReference type="AlphaFoldDB" id="A0A2T4A8F8"/>